<evidence type="ECO:0000313" key="2">
    <source>
        <dbReference type="Proteomes" id="UP000000909"/>
    </source>
</evidence>
<name>Q0QZI3_BPSYS</name>
<dbReference type="EMBL" id="DQ149023">
    <property type="protein sequence ID" value="ABA47014.1"/>
    <property type="molecule type" value="Genomic_DNA"/>
</dbReference>
<organismHost>
    <name type="scientific">Synechococcus</name>
    <dbReference type="NCBI Taxonomy" id="1129"/>
</organismHost>
<accession>Q0QZI3</accession>
<proteinExistence type="predicted"/>
<sequence>MAENFEGEGLHLWHPFIYKFHFDFSPYFDDIYANFQKLSNHWATETDMTIVESGDGWSTTRVGMHDADMQPHFQPHMQDYHAWLGNRIGWVWDQFGYLSRQSEISKSWFNRHGLGAQTLEHTHNAVELVVASYIKNDPGQGFIEFRDPLEYHKTGYPYNAEKEIWKPVSCQTGDVLIFPGWLNHRTQQNDVGGERICMTYNINSRLLLADVQNKFRI</sequence>
<evidence type="ECO:0000313" key="1">
    <source>
        <dbReference type="EMBL" id="ABA47014.1"/>
    </source>
</evidence>
<dbReference type="OrthoDB" id="29285at10239"/>
<keyword evidence="2" id="KW-1185">Reference proteome</keyword>
<dbReference type="GeneID" id="4239104"/>
<dbReference type="KEGG" id="vg:4239104"/>
<dbReference type="Proteomes" id="UP000000909">
    <property type="component" value="Segment"/>
</dbReference>
<organism evidence="1 2">
    <name type="scientific">Synechococcus phage syn9</name>
    <dbReference type="NCBI Taxonomy" id="382359"/>
    <lineage>
        <taxon>Viruses</taxon>
        <taxon>Duplodnaviria</taxon>
        <taxon>Heunggongvirae</taxon>
        <taxon>Uroviricota</taxon>
        <taxon>Caudoviricetes</taxon>
        <taxon>Pantevenvirales</taxon>
        <taxon>Kyanoviridae</taxon>
        <taxon>Ormenosvirus</taxon>
        <taxon>Ormenosvirus syn9</taxon>
    </lineage>
</organism>
<dbReference type="Pfam" id="PF13759">
    <property type="entry name" value="2OG-FeII_Oxy_5"/>
    <property type="match status" value="1"/>
</dbReference>
<protein>
    <submittedName>
        <fullName evidence="1">Gp45</fullName>
    </submittedName>
</protein>
<dbReference type="Gene3D" id="2.60.120.620">
    <property type="entry name" value="q2cbj1_9rhob like domain"/>
    <property type="match status" value="1"/>
</dbReference>
<dbReference type="InterPro" id="IPR012668">
    <property type="entry name" value="CHP02466"/>
</dbReference>
<reference evidence="1 2" key="1">
    <citation type="journal article" date="2007" name="Environ. Microbiol.">
        <title>Genomic and structural analysis of Syn9, a cyanophage infecting marine Prochlorococcus and Synechococcus.</title>
        <authorList>
            <person name="Weigele P.R."/>
            <person name="Pope W.H."/>
            <person name="Pedulla M.L."/>
            <person name="Houtz J.M."/>
            <person name="Smith A.L."/>
            <person name="Conway J.F."/>
            <person name="King J."/>
            <person name="Hatfull G.F."/>
            <person name="Lawrence J.G."/>
            <person name="Hendrix R.W."/>
        </authorList>
    </citation>
    <scope>NUCLEOTIDE SEQUENCE</scope>
</reference>
<dbReference type="RefSeq" id="YP_717712.1">
    <property type="nucleotide sequence ID" value="NC_008296.2"/>
</dbReference>